<dbReference type="GO" id="GO:0000139">
    <property type="term" value="C:Golgi membrane"/>
    <property type="evidence" value="ECO:0007669"/>
    <property type="project" value="TreeGrafter"/>
</dbReference>
<evidence type="ECO:0000313" key="3">
    <source>
        <dbReference type="EMBL" id="CAF4474607.1"/>
    </source>
</evidence>
<gene>
    <name evidence="2" type="ORF">OVA965_LOCUS44207</name>
    <name evidence="3" type="ORF">TMI583_LOCUS46862</name>
</gene>
<evidence type="ECO:0000259" key="1">
    <source>
        <dbReference type="PROSITE" id="PS51228"/>
    </source>
</evidence>
<dbReference type="PANTHER" id="PTHR22973:SF12">
    <property type="entry name" value="LD35087P"/>
    <property type="match status" value="1"/>
</dbReference>
<dbReference type="InterPro" id="IPR000582">
    <property type="entry name" value="Acyl-CoA-binding_protein"/>
</dbReference>
<dbReference type="InterPro" id="IPR014352">
    <property type="entry name" value="FERM/acyl-CoA-bd_prot_sf"/>
</dbReference>
<dbReference type="Pfam" id="PF00887">
    <property type="entry name" value="ACBP"/>
    <property type="match status" value="1"/>
</dbReference>
<dbReference type="SUPFAM" id="SSF47027">
    <property type="entry name" value="Acyl-CoA binding protein"/>
    <property type="match status" value="1"/>
</dbReference>
<dbReference type="EMBL" id="CAJOBA010088722">
    <property type="protein sequence ID" value="CAF4474607.1"/>
    <property type="molecule type" value="Genomic_DNA"/>
</dbReference>
<dbReference type="GO" id="GO:0000062">
    <property type="term" value="F:fatty-acyl-CoA binding"/>
    <property type="evidence" value="ECO:0007669"/>
    <property type="project" value="InterPro"/>
</dbReference>
<dbReference type="FunFam" id="1.20.80.10:FF:000017">
    <property type="entry name" value="Golgi resident protein GCP60"/>
    <property type="match status" value="1"/>
</dbReference>
<protein>
    <recommendedName>
        <fullName evidence="1">ACB domain-containing protein</fullName>
    </recommendedName>
</protein>
<organism evidence="3 4">
    <name type="scientific">Didymodactylos carnosus</name>
    <dbReference type="NCBI Taxonomy" id="1234261"/>
    <lineage>
        <taxon>Eukaryota</taxon>
        <taxon>Metazoa</taxon>
        <taxon>Spiralia</taxon>
        <taxon>Gnathifera</taxon>
        <taxon>Rotifera</taxon>
        <taxon>Eurotatoria</taxon>
        <taxon>Bdelloidea</taxon>
        <taxon>Philodinida</taxon>
        <taxon>Philodinidae</taxon>
        <taxon>Didymodactylos</taxon>
    </lineage>
</organism>
<comment type="caution">
    <text evidence="3">The sequence shown here is derived from an EMBL/GenBank/DDBJ whole genome shotgun (WGS) entry which is preliminary data.</text>
</comment>
<dbReference type="InterPro" id="IPR052269">
    <property type="entry name" value="Golgi-PI4KB_interaction"/>
</dbReference>
<sequence>LAGNCFGQINVTTPTSVKTTAQERDHSIKMTSATDSSLVDGINGEKMENGTIVHEQHTVLDDLGFSTTDLYNMAKQFLKEKEGTKAIQLGYRDKQHLVALSKQAAFGKYQPQSAKQVGFLDVIGNDRRQAWIELGDMSSETAKKKFIELLSERCSMFRPYLEAHCKDNEEKERL</sequence>
<dbReference type="PANTHER" id="PTHR22973">
    <property type="entry name" value="LD35087P"/>
    <property type="match status" value="1"/>
</dbReference>
<dbReference type="Gene3D" id="1.20.80.10">
    <property type="match status" value="1"/>
</dbReference>
<feature type="domain" description="ACB" evidence="1">
    <location>
        <begin position="67"/>
        <end position="159"/>
    </location>
</feature>
<evidence type="ECO:0000313" key="2">
    <source>
        <dbReference type="EMBL" id="CAF1639801.1"/>
    </source>
</evidence>
<dbReference type="PROSITE" id="PS51228">
    <property type="entry name" value="ACB_2"/>
    <property type="match status" value="1"/>
</dbReference>
<dbReference type="InterPro" id="IPR035984">
    <property type="entry name" value="Acyl-CoA-binding_sf"/>
</dbReference>
<dbReference type="AlphaFoldDB" id="A0A8S2X2G8"/>
<accession>A0A8S2X2G8</accession>
<dbReference type="EMBL" id="CAJNOK010062002">
    <property type="protein sequence ID" value="CAF1639801.1"/>
    <property type="molecule type" value="Genomic_DNA"/>
</dbReference>
<name>A0A8S2X2G8_9BILA</name>
<evidence type="ECO:0000313" key="4">
    <source>
        <dbReference type="Proteomes" id="UP000682733"/>
    </source>
</evidence>
<feature type="non-terminal residue" evidence="3">
    <location>
        <position position="1"/>
    </location>
</feature>
<feature type="non-terminal residue" evidence="3">
    <location>
        <position position="174"/>
    </location>
</feature>
<proteinExistence type="predicted"/>
<dbReference type="Proteomes" id="UP000677228">
    <property type="component" value="Unassembled WGS sequence"/>
</dbReference>
<dbReference type="Proteomes" id="UP000682733">
    <property type="component" value="Unassembled WGS sequence"/>
</dbReference>
<reference evidence="3" key="1">
    <citation type="submission" date="2021-02" db="EMBL/GenBank/DDBJ databases">
        <authorList>
            <person name="Nowell W R."/>
        </authorList>
    </citation>
    <scope>NUCLEOTIDE SEQUENCE</scope>
</reference>